<evidence type="ECO:0000313" key="3">
    <source>
        <dbReference type="Proteomes" id="UP000003019"/>
    </source>
</evidence>
<dbReference type="STRING" id="1032488.HMPREF9371_0187"/>
<reference evidence="2 3" key="1">
    <citation type="submission" date="2011-05" db="EMBL/GenBank/DDBJ databases">
        <authorList>
            <person name="Muzny D."/>
            <person name="Qin X."/>
            <person name="Deng J."/>
            <person name="Jiang H."/>
            <person name="Liu Y."/>
            <person name="Qu J."/>
            <person name="Song X.-Z."/>
            <person name="Zhang L."/>
            <person name="Thornton R."/>
            <person name="Coyle M."/>
            <person name="Francisco L."/>
            <person name="Jackson L."/>
            <person name="Javaid M."/>
            <person name="Korchina V."/>
            <person name="Kovar C."/>
            <person name="Mata R."/>
            <person name="Mathew T."/>
            <person name="Ngo R."/>
            <person name="Nguyen L."/>
            <person name="Nguyen N."/>
            <person name="Okwuonu G."/>
            <person name="Ongeri F."/>
            <person name="Pham C."/>
            <person name="Simmons D."/>
            <person name="Wilczek-Boney K."/>
            <person name="Hale W."/>
            <person name="Jakkamsetti A."/>
            <person name="Pham P."/>
            <person name="Ruth R."/>
            <person name="San Lucas F."/>
            <person name="Warren J."/>
            <person name="Zhang J."/>
            <person name="Zhao Z."/>
            <person name="Zhou C."/>
            <person name="Zhu D."/>
            <person name="Lee S."/>
            <person name="Bess C."/>
            <person name="Blankenburg K."/>
            <person name="Forbes L."/>
            <person name="Fu Q."/>
            <person name="Gubbala S."/>
            <person name="Hirani K."/>
            <person name="Jayaseelan J.C."/>
            <person name="Lara F."/>
            <person name="Munidasa M."/>
            <person name="Palculict T."/>
            <person name="Patil S."/>
            <person name="Pu L.-L."/>
            <person name="Saada N."/>
            <person name="Tang L."/>
            <person name="Weissenberger G."/>
            <person name="Zhu Y."/>
            <person name="Hemphill L."/>
            <person name="Shang Y."/>
            <person name="Youmans B."/>
            <person name="Ayvaz T."/>
            <person name="Ross M."/>
            <person name="Santibanez J."/>
            <person name="Aqrawi P."/>
            <person name="Gross S."/>
            <person name="Joshi V."/>
            <person name="Fowler G."/>
            <person name="Nazareth L."/>
            <person name="Reid J."/>
            <person name="Worley K."/>
            <person name="Petrosino J."/>
            <person name="Highlander S."/>
            <person name="Gibbs R."/>
        </authorList>
    </citation>
    <scope>NUCLEOTIDE SEQUENCE [LARGE SCALE GENOMIC DNA]</scope>
    <source>
        <strain evidence="2 3">871</strain>
    </source>
</reference>
<dbReference type="InterPro" id="IPR007844">
    <property type="entry name" value="AsmA"/>
</dbReference>
<dbReference type="PANTHER" id="PTHR30441">
    <property type="entry name" value="DUF748 DOMAIN-CONTAINING PROTEIN"/>
    <property type="match status" value="1"/>
</dbReference>
<dbReference type="HOGENOM" id="CLU_024382_0_0_4"/>
<dbReference type="InterPro" id="IPR052894">
    <property type="entry name" value="AsmA-related"/>
</dbReference>
<name>G4CEZ8_9NEIS</name>
<dbReference type="PATRIC" id="fig|1032488.3.peg.173"/>
<evidence type="ECO:0000313" key="2">
    <source>
        <dbReference type="EMBL" id="EGY53536.1"/>
    </source>
</evidence>
<dbReference type="Pfam" id="PF05170">
    <property type="entry name" value="AsmA"/>
    <property type="match status" value="2"/>
</dbReference>
<dbReference type="OrthoDB" id="8606253at2"/>
<dbReference type="AlphaFoldDB" id="G4CEZ8"/>
<dbReference type="GO" id="GO:0090313">
    <property type="term" value="P:regulation of protein targeting to membrane"/>
    <property type="evidence" value="ECO:0007669"/>
    <property type="project" value="TreeGrafter"/>
</dbReference>
<dbReference type="Proteomes" id="UP000003019">
    <property type="component" value="Unassembled WGS sequence"/>
</dbReference>
<feature type="domain" description="AsmA" evidence="1">
    <location>
        <begin position="12"/>
        <end position="136"/>
    </location>
</feature>
<comment type="caution">
    <text evidence="2">The sequence shown here is derived from an EMBL/GenBank/DDBJ whole genome shotgun (WGS) entry which is preliminary data.</text>
</comment>
<organism evidence="2 3">
    <name type="scientific">Neisseria shayeganii 871</name>
    <dbReference type="NCBI Taxonomy" id="1032488"/>
    <lineage>
        <taxon>Bacteria</taxon>
        <taxon>Pseudomonadati</taxon>
        <taxon>Pseudomonadota</taxon>
        <taxon>Betaproteobacteria</taxon>
        <taxon>Neisseriales</taxon>
        <taxon>Neisseriaceae</taxon>
        <taxon>Neisseria</taxon>
    </lineage>
</organism>
<evidence type="ECO:0000259" key="1">
    <source>
        <dbReference type="Pfam" id="PF05170"/>
    </source>
</evidence>
<protein>
    <submittedName>
        <fullName evidence="2">AsmA family protein</fullName>
    </submittedName>
</protein>
<dbReference type="EMBL" id="AGAY01000007">
    <property type="protein sequence ID" value="EGY53536.1"/>
    <property type="molecule type" value="Genomic_DNA"/>
</dbReference>
<proteinExistence type="predicted"/>
<dbReference type="RefSeq" id="WP_009117881.1">
    <property type="nucleotide sequence ID" value="NZ_JH164926.1"/>
</dbReference>
<keyword evidence="3" id="KW-1185">Reference proteome</keyword>
<sequence>MTRLLQSGKFWLKSLTWGLLLPLLLIAGMHSGLHYFFSETRIREAAAAAFADTGQELSFNGTHITRGWFPHPFFTLHDVRLSRPHQPNETAFRADSLQVAFSWSSLWGDPSIRRIRAEDADLYLRQTEQGAWQIADRPLSADDTETILPQRIELIQSTLHLQTQHQRFSLLQTEGHFDRSDGSFHWEAGLFSPQEARLSLSGRLVDQSAEVAFQAASFLPNGHPFTLRWQGTADIEAEAGRLTSRNGSLNFHLPDTGFNLDAQTQGWQLSAAGAELPETRFVFHTAYGALEHNGSGKIRRAAYHNDILHIDSFQAETALSQHDSQTALNLSGSFTRYPEGRFRIGNLHIDTRHTAGPGSLPAFVGHWQGQIEGPAADVWQLQLQGSFDHQPAQFQLHARQQEGLPVFDGRLQLDKLALTPYLPENTRAVSLSADTFQSWRQLMGRRRLQLAADIGVLETSGLHIQDFQARLSADAEHIRAEAVEMALYEGRALGHAVLHNRPVPEWAGEIHFSDIQIKPLLQDAFRFNHLSGRGEARFSLSSAGLNSQEWLAGLGGRAELSLEHGAWQGINLGKLLDRPEGAPEQNLFFYNADSRTPFNRFRIEADLKNGVGHTPALSLSSSSLNLSGQGSFDIRAQTLNYALLASAGRNLWLPFKIGGSINRPSFALDYDRITGGLQTPEQKRQALQEVFNQQWQWIQKLPEPAPAAKTGQPQP</sequence>
<dbReference type="PANTHER" id="PTHR30441:SF4">
    <property type="entry name" value="PROTEIN ASMA"/>
    <property type="match status" value="1"/>
</dbReference>
<accession>G4CEZ8</accession>
<feature type="domain" description="AsmA" evidence="1">
    <location>
        <begin position="366"/>
        <end position="613"/>
    </location>
</feature>
<gene>
    <name evidence="2" type="ORF">HMPREF9371_0187</name>
</gene>
<dbReference type="GO" id="GO:0005886">
    <property type="term" value="C:plasma membrane"/>
    <property type="evidence" value="ECO:0007669"/>
    <property type="project" value="TreeGrafter"/>
</dbReference>